<evidence type="ECO:0000313" key="3">
    <source>
        <dbReference type="Proteomes" id="UP000001962"/>
    </source>
</evidence>
<dbReference type="EMBL" id="CP000453">
    <property type="protein sequence ID" value="ABI57255.1"/>
    <property type="molecule type" value="Genomic_DNA"/>
</dbReference>
<reference evidence="3" key="1">
    <citation type="submission" date="2006-08" db="EMBL/GenBank/DDBJ databases">
        <title>Complete sequence of Alkalilimnicola ehrilichei MLHE-1.</title>
        <authorList>
            <person name="Copeland A."/>
            <person name="Lucas S."/>
            <person name="Lapidus A."/>
            <person name="Barry K."/>
            <person name="Detter J.C."/>
            <person name="Glavina del Rio T."/>
            <person name="Hammon N."/>
            <person name="Israni S."/>
            <person name="Dalin E."/>
            <person name="Tice H."/>
            <person name="Pitluck S."/>
            <person name="Sims D."/>
            <person name="Brettin T."/>
            <person name="Bruce D."/>
            <person name="Han C."/>
            <person name="Tapia R."/>
            <person name="Gilna P."/>
            <person name="Schmutz J."/>
            <person name="Larimer F."/>
            <person name="Land M."/>
            <person name="Hauser L."/>
            <person name="Kyrpides N."/>
            <person name="Mikhailova N."/>
            <person name="Oremland R.S."/>
            <person name="Hoeft S.E."/>
            <person name="Switzer-Blum J."/>
            <person name="Kulp T."/>
            <person name="King G."/>
            <person name="Tabita R."/>
            <person name="Witte B."/>
            <person name="Santini J.M."/>
            <person name="Basu P."/>
            <person name="Hollibaugh J.T."/>
            <person name="Xie G."/>
            <person name="Stolz J.F."/>
            <person name="Richardson P."/>
        </authorList>
    </citation>
    <scope>NUCLEOTIDE SEQUENCE [LARGE SCALE GENOMIC DNA]</scope>
    <source>
        <strain evidence="3">ATCC BAA-1101 / DSM 17681 / MLHE-1</strain>
    </source>
</reference>
<dbReference type="AlphaFoldDB" id="Q0A7D2"/>
<proteinExistence type="predicted"/>
<dbReference type="KEGG" id="aeh:Mlg_1911"/>
<dbReference type="HOGENOM" id="CLU_1187934_0_0_6"/>
<keyword evidence="1" id="KW-0732">Signal</keyword>
<evidence type="ECO:0000256" key="1">
    <source>
        <dbReference type="SAM" id="SignalP"/>
    </source>
</evidence>
<protein>
    <submittedName>
        <fullName evidence="2">Uncharacterized protein</fullName>
    </submittedName>
</protein>
<keyword evidence="3" id="KW-1185">Reference proteome</keyword>
<gene>
    <name evidence="2" type="ordered locus">Mlg_1911</name>
</gene>
<organism evidence="2 3">
    <name type="scientific">Alkalilimnicola ehrlichii (strain ATCC BAA-1101 / DSM 17681 / MLHE-1)</name>
    <dbReference type="NCBI Taxonomy" id="187272"/>
    <lineage>
        <taxon>Bacteria</taxon>
        <taxon>Pseudomonadati</taxon>
        <taxon>Pseudomonadota</taxon>
        <taxon>Gammaproteobacteria</taxon>
        <taxon>Chromatiales</taxon>
        <taxon>Ectothiorhodospiraceae</taxon>
        <taxon>Alkalilimnicola</taxon>
    </lineage>
</organism>
<name>Q0A7D2_ALKEH</name>
<dbReference type="OrthoDB" id="273136at2"/>
<feature type="signal peptide" evidence="1">
    <location>
        <begin position="1"/>
        <end position="33"/>
    </location>
</feature>
<dbReference type="Proteomes" id="UP000001962">
    <property type="component" value="Chromosome"/>
</dbReference>
<sequence>MHDSRENRFRTTRLSAVALGGAATLGATGSATAGLITSGQIDQVLSFYSDPFAINPFGRDEPDFFITTRKSDTYDDSKQGTLAAKMASKYAFEVETTGGNSIHYPGSSVGQLPEGALVDDALDWLNSDSQLRARTSHWPDGSSGYVGLLSLIDDQSYYGWMEVSIQDEGDFITVHQWAFNDSPDASLQTGDIGTTAIPEPSSLLLFAGGAAAWWLGSLAVRLSSRRVQATTAR</sequence>
<dbReference type="RefSeq" id="WP_011629649.1">
    <property type="nucleotide sequence ID" value="NC_008340.1"/>
</dbReference>
<dbReference type="InterPro" id="IPR013424">
    <property type="entry name" value="Ice-binding_C"/>
</dbReference>
<feature type="chain" id="PRO_5004168103" evidence="1">
    <location>
        <begin position="34"/>
        <end position="233"/>
    </location>
</feature>
<accession>Q0A7D2</accession>
<dbReference type="NCBIfam" id="TIGR02595">
    <property type="entry name" value="PEP_CTERM"/>
    <property type="match status" value="1"/>
</dbReference>
<evidence type="ECO:0000313" key="2">
    <source>
        <dbReference type="EMBL" id="ABI57255.1"/>
    </source>
</evidence>